<evidence type="ECO:0000256" key="2">
    <source>
        <dbReference type="ARBA" id="ARBA00022833"/>
    </source>
</evidence>
<comment type="similarity">
    <text evidence="4">Belongs to the zinc-containing alcohol dehydrogenase family.</text>
</comment>
<dbReference type="Gene3D" id="3.90.180.10">
    <property type="entry name" value="Medium-chain alcohol dehydrogenases, catalytic domain"/>
    <property type="match status" value="1"/>
</dbReference>
<dbReference type="InterPro" id="IPR011032">
    <property type="entry name" value="GroES-like_sf"/>
</dbReference>
<comment type="caution">
    <text evidence="6">The sequence shown here is derived from an EMBL/GenBank/DDBJ whole genome shotgun (WGS) entry which is preliminary data.</text>
</comment>
<dbReference type="Proteomes" id="UP000229307">
    <property type="component" value="Unassembled WGS sequence"/>
</dbReference>
<evidence type="ECO:0000256" key="3">
    <source>
        <dbReference type="ARBA" id="ARBA00023002"/>
    </source>
</evidence>
<dbReference type="SUPFAM" id="SSF50129">
    <property type="entry name" value="GroES-like"/>
    <property type="match status" value="1"/>
</dbReference>
<keyword evidence="3" id="KW-0560">Oxidoreductase</keyword>
<dbReference type="AlphaFoldDB" id="A0A2M7S4E8"/>
<name>A0A2M7S4E8_9BACT</name>
<sequence>MKEKMKAAVLHKIGDLRVEEVDMPVIGDSEALIRVVASGICGSDPARIMQHGTYKFPLIPGHEFAGEVVETGKNVRNFGKQDRVAVIPLIPCRECRFCLMGEYAQCVNYDYLGSRRNGGFAEYVSVPSESLVLLPEGLDFESGAFAEPVSVALHGIRRAGMNAGNTVAVFGAGPIGVIIAQWAKILGAKKIFIVDIVPGKLEAAKGYGFGDCINALENDPVKIIREQTDGGADISIEAAGSPKSFAQCVDAAGTFGKVLFLGNVSGDVNFPQALVSSILRKQLTIYGTWNSNFKPGPRDDWQLSLRFMGNGLLDVKPLITHRFSIEKAREAFDMMCSKKEFFNKVLFTF</sequence>
<dbReference type="GO" id="GO:0016491">
    <property type="term" value="F:oxidoreductase activity"/>
    <property type="evidence" value="ECO:0007669"/>
    <property type="project" value="UniProtKB-KW"/>
</dbReference>
<proteinExistence type="inferred from homology"/>
<dbReference type="InterPro" id="IPR020843">
    <property type="entry name" value="ER"/>
</dbReference>
<dbReference type="InterPro" id="IPR013149">
    <property type="entry name" value="ADH-like_C"/>
</dbReference>
<dbReference type="CDD" id="cd08236">
    <property type="entry name" value="sugar_DH"/>
    <property type="match status" value="1"/>
</dbReference>
<evidence type="ECO:0000256" key="1">
    <source>
        <dbReference type="ARBA" id="ARBA00022723"/>
    </source>
</evidence>
<evidence type="ECO:0000313" key="6">
    <source>
        <dbReference type="EMBL" id="PIZ14445.1"/>
    </source>
</evidence>
<dbReference type="PROSITE" id="PS00059">
    <property type="entry name" value="ADH_ZINC"/>
    <property type="match status" value="1"/>
</dbReference>
<dbReference type="SUPFAM" id="SSF51735">
    <property type="entry name" value="NAD(P)-binding Rossmann-fold domains"/>
    <property type="match status" value="1"/>
</dbReference>
<dbReference type="PANTHER" id="PTHR43401">
    <property type="entry name" value="L-THREONINE 3-DEHYDROGENASE"/>
    <property type="match status" value="1"/>
</dbReference>
<dbReference type="InterPro" id="IPR036291">
    <property type="entry name" value="NAD(P)-bd_dom_sf"/>
</dbReference>
<organism evidence="6 7">
    <name type="scientific">Candidatus Desantisbacteria bacterium CG_4_10_14_0_8_um_filter_48_22</name>
    <dbReference type="NCBI Taxonomy" id="1974543"/>
    <lineage>
        <taxon>Bacteria</taxon>
        <taxon>Candidatus Desantisiibacteriota</taxon>
    </lineage>
</organism>
<keyword evidence="2 4" id="KW-0862">Zinc</keyword>
<comment type="cofactor">
    <cofactor evidence="4">
        <name>Zn(2+)</name>
        <dbReference type="ChEBI" id="CHEBI:29105"/>
    </cofactor>
</comment>
<dbReference type="Pfam" id="PF00107">
    <property type="entry name" value="ADH_zinc_N"/>
    <property type="match status" value="1"/>
</dbReference>
<dbReference type="InterPro" id="IPR002328">
    <property type="entry name" value="ADH_Zn_CS"/>
</dbReference>
<dbReference type="InterPro" id="IPR050129">
    <property type="entry name" value="Zn_alcohol_dh"/>
</dbReference>
<keyword evidence="1 4" id="KW-0479">Metal-binding</keyword>
<accession>A0A2M7S4E8</accession>
<feature type="domain" description="Enoyl reductase (ER)" evidence="5">
    <location>
        <begin position="14"/>
        <end position="347"/>
    </location>
</feature>
<dbReference type="Gene3D" id="3.40.50.720">
    <property type="entry name" value="NAD(P)-binding Rossmann-like Domain"/>
    <property type="match status" value="1"/>
</dbReference>
<gene>
    <name evidence="6" type="ORF">COY52_12705</name>
</gene>
<dbReference type="GO" id="GO:0008270">
    <property type="term" value="F:zinc ion binding"/>
    <property type="evidence" value="ECO:0007669"/>
    <property type="project" value="InterPro"/>
</dbReference>
<dbReference type="SMART" id="SM00829">
    <property type="entry name" value="PKS_ER"/>
    <property type="match status" value="1"/>
</dbReference>
<dbReference type="InterPro" id="IPR013154">
    <property type="entry name" value="ADH-like_N"/>
</dbReference>
<protein>
    <submittedName>
        <fullName evidence="6">Galactitol-1-phosphate 5-dehydrogenase</fullName>
    </submittedName>
</protein>
<dbReference type="EMBL" id="PFMR01000353">
    <property type="protein sequence ID" value="PIZ14445.1"/>
    <property type="molecule type" value="Genomic_DNA"/>
</dbReference>
<reference evidence="7" key="1">
    <citation type="submission" date="2017-09" db="EMBL/GenBank/DDBJ databases">
        <title>Depth-based differentiation of microbial function through sediment-hosted aquifers and enrichment of novel symbionts in the deep terrestrial subsurface.</title>
        <authorList>
            <person name="Probst A.J."/>
            <person name="Ladd B."/>
            <person name="Jarett J.K."/>
            <person name="Geller-Mcgrath D.E."/>
            <person name="Sieber C.M.K."/>
            <person name="Emerson J.B."/>
            <person name="Anantharaman K."/>
            <person name="Thomas B.C."/>
            <person name="Malmstrom R."/>
            <person name="Stieglmeier M."/>
            <person name="Klingl A."/>
            <person name="Woyke T."/>
            <person name="Ryan C.M."/>
            <person name="Banfield J.F."/>
        </authorList>
    </citation>
    <scope>NUCLEOTIDE SEQUENCE [LARGE SCALE GENOMIC DNA]</scope>
</reference>
<dbReference type="PANTHER" id="PTHR43401:SF2">
    <property type="entry name" value="L-THREONINE 3-DEHYDROGENASE"/>
    <property type="match status" value="1"/>
</dbReference>
<evidence type="ECO:0000259" key="5">
    <source>
        <dbReference type="SMART" id="SM00829"/>
    </source>
</evidence>
<evidence type="ECO:0000313" key="7">
    <source>
        <dbReference type="Proteomes" id="UP000229307"/>
    </source>
</evidence>
<dbReference type="Pfam" id="PF08240">
    <property type="entry name" value="ADH_N"/>
    <property type="match status" value="1"/>
</dbReference>
<evidence type="ECO:0000256" key="4">
    <source>
        <dbReference type="RuleBase" id="RU361277"/>
    </source>
</evidence>